<dbReference type="InParanoid" id="K1R7I9"/>
<accession>K1R7I9</accession>
<dbReference type="InterPro" id="IPR012677">
    <property type="entry name" value="Nucleotide-bd_a/b_plait_sf"/>
</dbReference>
<feature type="compositionally biased region" description="Polar residues" evidence="5">
    <location>
        <begin position="617"/>
        <end position="628"/>
    </location>
</feature>
<dbReference type="HOGENOM" id="CLU_022960_2_1_1"/>
<dbReference type="PANTHER" id="PTHR21245">
    <property type="entry name" value="HETEROGENEOUS NUCLEAR RIBONUCLEOPROTEIN"/>
    <property type="match status" value="1"/>
</dbReference>
<dbReference type="CDD" id="cd12249">
    <property type="entry name" value="RRM1_hnRNPR_like"/>
    <property type="match status" value="1"/>
</dbReference>
<organism evidence="7">
    <name type="scientific">Magallana gigas</name>
    <name type="common">Pacific oyster</name>
    <name type="synonym">Crassostrea gigas</name>
    <dbReference type="NCBI Taxonomy" id="29159"/>
    <lineage>
        <taxon>Eukaryota</taxon>
        <taxon>Metazoa</taxon>
        <taxon>Spiralia</taxon>
        <taxon>Lophotrochozoa</taxon>
        <taxon>Mollusca</taxon>
        <taxon>Bivalvia</taxon>
        <taxon>Autobranchia</taxon>
        <taxon>Pteriomorphia</taxon>
        <taxon>Ostreida</taxon>
        <taxon>Ostreoidea</taxon>
        <taxon>Ostreidae</taxon>
        <taxon>Magallana</taxon>
    </lineage>
</organism>
<dbReference type="PROSITE" id="PS50102">
    <property type="entry name" value="RRM"/>
    <property type="match status" value="3"/>
</dbReference>
<feature type="region of interest" description="Disordered" evidence="5">
    <location>
        <begin position="449"/>
        <end position="471"/>
    </location>
</feature>
<dbReference type="SMART" id="SM00360">
    <property type="entry name" value="RRM"/>
    <property type="match status" value="3"/>
</dbReference>
<dbReference type="FunCoup" id="K1R7I9">
    <property type="interactions" value="1708"/>
</dbReference>
<dbReference type="Pfam" id="PF18360">
    <property type="entry name" value="hnRNP_Q_AcD"/>
    <property type="match status" value="1"/>
</dbReference>
<feature type="compositionally biased region" description="Basic and acidic residues" evidence="5">
    <location>
        <begin position="11"/>
        <end position="23"/>
    </location>
</feature>
<feature type="region of interest" description="Disordered" evidence="5">
    <location>
        <begin position="494"/>
        <end position="628"/>
    </location>
</feature>
<dbReference type="SUPFAM" id="SSF54928">
    <property type="entry name" value="RNA-binding domain, RBD"/>
    <property type="match status" value="2"/>
</dbReference>
<keyword evidence="2" id="KW-0963">Cytoplasm</keyword>
<keyword evidence="3" id="KW-0677">Repeat</keyword>
<evidence type="ECO:0000256" key="5">
    <source>
        <dbReference type="SAM" id="MobiDB-lite"/>
    </source>
</evidence>
<reference evidence="7" key="1">
    <citation type="journal article" date="2012" name="Nature">
        <title>The oyster genome reveals stress adaptation and complexity of shell formation.</title>
        <authorList>
            <person name="Zhang G."/>
            <person name="Fang X."/>
            <person name="Guo X."/>
            <person name="Li L."/>
            <person name="Luo R."/>
            <person name="Xu F."/>
            <person name="Yang P."/>
            <person name="Zhang L."/>
            <person name="Wang X."/>
            <person name="Qi H."/>
            <person name="Xiong Z."/>
            <person name="Que H."/>
            <person name="Xie Y."/>
            <person name="Holland P.W."/>
            <person name="Paps J."/>
            <person name="Zhu Y."/>
            <person name="Wu F."/>
            <person name="Chen Y."/>
            <person name="Wang J."/>
            <person name="Peng C."/>
            <person name="Meng J."/>
            <person name="Yang L."/>
            <person name="Liu J."/>
            <person name="Wen B."/>
            <person name="Zhang N."/>
            <person name="Huang Z."/>
            <person name="Zhu Q."/>
            <person name="Feng Y."/>
            <person name="Mount A."/>
            <person name="Hedgecock D."/>
            <person name="Xu Z."/>
            <person name="Liu Y."/>
            <person name="Domazet-Loso T."/>
            <person name="Du Y."/>
            <person name="Sun X."/>
            <person name="Zhang S."/>
            <person name="Liu B."/>
            <person name="Cheng P."/>
            <person name="Jiang X."/>
            <person name="Li J."/>
            <person name="Fan D."/>
            <person name="Wang W."/>
            <person name="Fu W."/>
            <person name="Wang T."/>
            <person name="Wang B."/>
            <person name="Zhang J."/>
            <person name="Peng Z."/>
            <person name="Li Y."/>
            <person name="Li N."/>
            <person name="Wang J."/>
            <person name="Chen M."/>
            <person name="He Y."/>
            <person name="Tan F."/>
            <person name="Song X."/>
            <person name="Zheng Q."/>
            <person name="Huang R."/>
            <person name="Yang H."/>
            <person name="Du X."/>
            <person name="Chen L."/>
            <person name="Yang M."/>
            <person name="Gaffney P.M."/>
            <person name="Wang S."/>
            <person name="Luo L."/>
            <person name="She Z."/>
            <person name="Ming Y."/>
            <person name="Huang W."/>
            <person name="Zhang S."/>
            <person name="Huang B."/>
            <person name="Zhang Y."/>
            <person name="Qu T."/>
            <person name="Ni P."/>
            <person name="Miao G."/>
            <person name="Wang J."/>
            <person name="Wang Q."/>
            <person name="Steinberg C.E."/>
            <person name="Wang H."/>
            <person name="Li N."/>
            <person name="Qian L."/>
            <person name="Zhang G."/>
            <person name="Li Y."/>
            <person name="Yang H."/>
            <person name="Liu X."/>
            <person name="Wang J."/>
            <person name="Yin Y."/>
            <person name="Wang J."/>
        </authorList>
    </citation>
    <scope>NUCLEOTIDE SEQUENCE [LARGE SCALE GENOMIC DNA]</scope>
    <source>
        <strain evidence="7">05x7-T-G4-1.051#20</strain>
    </source>
</reference>
<dbReference type="CDD" id="cd12250">
    <property type="entry name" value="RRM2_hnRNPR_like"/>
    <property type="match status" value="1"/>
</dbReference>
<dbReference type="OrthoDB" id="3800936at2759"/>
<dbReference type="FunFam" id="3.30.70.330:FF:000023">
    <property type="entry name" value="Heterogeneous nuclear ribonucleoprotein q isoform"/>
    <property type="match status" value="1"/>
</dbReference>
<dbReference type="InterPro" id="IPR041337">
    <property type="entry name" value="hnRNP_Q_AcD"/>
</dbReference>
<dbReference type="InterPro" id="IPR000504">
    <property type="entry name" value="RRM_dom"/>
</dbReference>
<feature type="region of interest" description="Disordered" evidence="5">
    <location>
        <begin position="400"/>
        <end position="420"/>
    </location>
</feature>
<evidence type="ECO:0000256" key="1">
    <source>
        <dbReference type="ARBA" id="ARBA00004496"/>
    </source>
</evidence>
<dbReference type="EMBL" id="JH823235">
    <property type="protein sequence ID" value="EKC37135.1"/>
    <property type="molecule type" value="Genomic_DNA"/>
</dbReference>
<dbReference type="FunFam" id="3.30.70.330:FF:000213">
    <property type="entry name" value="Uncharacterized protein, isoform R"/>
    <property type="match status" value="1"/>
</dbReference>
<feature type="domain" description="RRM" evidence="6">
    <location>
        <begin position="238"/>
        <end position="321"/>
    </location>
</feature>
<dbReference type="GO" id="GO:0005737">
    <property type="term" value="C:cytoplasm"/>
    <property type="evidence" value="ECO:0007669"/>
    <property type="project" value="UniProtKB-SubCell"/>
</dbReference>
<dbReference type="GO" id="GO:0003723">
    <property type="term" value="F:RNA binding"/>
    <property type="evidence" value="ECO:0007669"/>
    <property type="project" value="UniProtKB-UniRule"/>
</dbReference>
<dbReference type="CDD" id="cd12251">
    <property type="entry name" value="RRM3_hnRNPR_like"/>
    <property type="match status" value="1"/>
</dbReference>
<gene>
    <name evidence="7" type="ORF">CGI_10028368</name>
</gene>
<dbReference type="AlphaFoldDB" id="K1R7I9"/>
<keyword evidence="7" id="KW-0687">Ribonucleoprotein</keyword>
<feature type="region of interest" description="Disordered" evidence="5">
    <location>
        <begin position="135"/>
        <end position="157"/>
    </location>
</feature>
<feature type="domain" description="RRM" evidence="6">
    <location>
        <begin position="158"/>
        <end position="236"/>
    </location>
</feature>
<dbReference type="OMA" id="CVEYVCT"/>
<feature type="domain" description="RRM" evidence="6">
    <location>
        <begin position="334"/>
        <end position="404"/>
    </location>
</feature>
<name>K1R7I9_MAGGI</name>
<dbReference type="Gene3D" id="3.30.70.330">
    <property type="match status" value="3"/>
</dbReference>
<dbReference type="NCBIfam" id="TIGR01648">
    <property type="entry name" value="hnRNP-R-Q"/>
    <property type="match status" value="1"/>
</dbReference>
<keyword evidence="4" id="KW-0694">RNA-binding</keyword>
<feature type="region of interest" description="Disordered" evidence="5">
    <location>
        <begin position="1"/>
        <end position="23"/>
    </location>
</feature>
<evidence type="ECO:0000256" key="4">
    <source>
        <dbReference type="ARBA" id="ARBA00022884"/>
    </source>
</evidence>
<feature type="compositionally biased region" description="Low complexity" evidence="5">
    <location>
        <begin position="534"/>
        <end position="556"/>
    </location>
</feature>
<feature type="compositionally biased region" description="Low complexity" evidence="5">
    <location>
        <begin position="1"/>
        <end position="10"/>
    </location>
</feature>
<proteinExistence type="predicted"/>
<protein>
    <submittedName>
        <fullName evidence="7">Heterogeneous nuclear ribonucleoprotein Q</fullName>
    </submittedName>
</protein>
<comment type="subcellular location">
    <subcellularLocation>
        <location evidence="1">Cytoplasm</location>
    </subcellularLocation>
</comment>
<dbReference type="Pfam" id="PF00076">
    <property type="entry name" value="RRM_1"/>
    <property type="match status" value="3"/>
</dbReference>
<dbReference type="GO" id="GO:1990904">
    <property type="term" value="C:ribonucleoprotein complex"/>
    <property type="evidence" value="ECO:0007669"/>
    <property type="project" value="UniProtKB-KW"/>
</dbReference>
<feature type="compositionally biased region" description="Basic and acidic residues" evidence="5">
    <location>
        <begin position="406"/>
        <end position="420"/>
    </location>
</feature>
<dbReference type="InterPro" id="IPR006535">
    <property type="entry name" value="HnRNP_R/Q_splicing_fac"/>
</dbReference>
<evidence type="ECO:0000256" key="2">
    <source>
        <dbReference type="ARBA" id="ARBA00022490"/>
    </source>
</evidence>
<dbReference type="FunFam" id="3.30.70.330:FF:000024">
    <property type="entry name" value="Heterogeneous nuclear ribonucleoprotein q isoform"/>
    <property type="match status" value="1"/>
</dbReference>
<evidence type="ECO:0000313" key="7">
    <source>
        <dbReference type="EMBL" id="EKC37135.1"/>
    </source>
</evidence>
<feature type="compositionally biased region" description="Pro residues" evidence="5">
    <location>
        <begin position="507"/>
        <end position="524"/>
    </location>
</feature>
<evidence type="ECO:0000259" key="6">
    <source>
        <dbReference type="PROSITE" id="PS50102"/>
    </source>
</evidence>
<sequence>METNGVTTVKQEPEVKTEETPTEDFQKLTEYGINIKVANEIVKIYETGKLSPEDLDERAMDALKEYNPDDAIAVLKQFCESSLEHVGNKSAFLCGMMKTYRQNKKQGAQASPARGPDPNKLSEILERTGYSLDVTTGQRKYGGPPPGEDDQNPPPPGCEVFCGKIPKDVFEDELIPLFEKCGKIWDLRLMMDPLTQFNRGYCFITFCTKEGAEEATKLDNYAIKPGKNIKVNISVANQRLFVGNIPKSKSKDEIMEEFSKKTEGLVDVIIYRSAEKENQKNRGFAFLEYDSHKSASTAKRKLSTGRLKVWNCDVIVDWADPVDNPDDETMSKVKVLYVRNLTSEVTEDIMKEKFGEFGKIERAKKVKDYGFIHFEDRDDAIKAMQAMNGQKIGKLEIEVSLAKPPSENKKKEQRKREQERQSMMMAMRRGGGPYGGYDDFYAPPMMGPPRGMPRGGGGGGGGGGMRPRMPPPPNNFYDDYYDYDYDYYQGGYGGPPPMMRGRRGGGGPPPPMRGRGGGPPPPRGGPRGAGGVARGSRGAIRGARGAPRGRGSAAPPTNGNKSPAMRGGGGAGKRKAGGDMNQGQMKRRNMNDNWGAQPIAQQPLDQAGFGGGGYDSQWYQDSYGQNWG</sequence>
<feature type="compositionally biased region" description="Polar residues" evidence="5">
    <location>
        <begin position="591"/>
        <end position="604"/>
    </location>
</feature>
<evidence type="ECO:0000256" key="3">
    <source>
        <dbReference type="ARBA" id="ARBA00022737"/>
    </source>
</evidence>
<feature type="compositionally biased region" description="Gly residues" evidence="5">
    <location>
        <begin position="453"/>
        <end position="465"/>
    </location>
</feature>
<dbReference type="InterPro" id="IPR035979">
    <property type="entry name" value="RBD_domain_sf"/>
</dbReference>